<accession>A0A7W9HJX4</accession>
<proteinExistence type="predicted"/>
<sequence>MPGRLFTTRSALPNAPPSTTAVNALEHVERPAGPAGRAQEGTPRVRQRPSPWKASGAPGWLPGAPLDKGTYL</sequence>
<feature type="region of interest" description="Disordered" evidence="1">
    <location>
        <begin position="29"/>
        <end position="72"/>
    </location>
</feature>
<dbReference type="Proteomes" id="UP000552097">
    <property type="component" value="Unassembled WGS sequence"/>
</dbReference>
<evidence type="ECO:0000256" key="1">
    <source>
        <dbReference type="SAM" id="MobiDB-lite"/>
    </source>
</evidence>
<protein>
    <submittedName>
        <fullName evidence="2">Uncharacterized protein</fullName>
    </submittedName>
</protein>
<gene>
    <name evidence="2" type="ORF">F4560_003248</name>
</gene>
<evidence type="ECO:0000313" key="2">
    <source>
        <dbReference type="EMBL" id="MBB5803480.1"/>
    </source>
</evidence>
<organism evidence="2 3">
    <name type="scientific">Saccharothrix ecbatanensis</name>
    <dbReference type="NCBI Taxonomy" id="1105145"/>
    <lineage>
        <taxon>Bacteria</taxon>
        <taxon>Bacillati</taxon>
        <taxon>Actinomycetota</taxon>
        <taxon>Actinomycetes</taxon>
        <taxon>Pseudonocardiales</taxon>
        <taxon>Pseudonocardiaceae</taxon>
        <taxon>Saccharothrix</taxon>
    </lineage>
</organism>
<dbReference type="AlphaFoldDB" id="A0A7W9HJX4"/>
<comment type="caution">
    <text evidence="2">The sequence shown here is derived from an EMBL/GenBank/DDBJ whole genome shotgun (WGS) entry which is preliminary data.</text>
</comment>
<evidence type="ECO:0000313" key="3">
    <source>
        <dbReference type="Proteomes" id="UP000552097"/>
    </source>
</evidence>
<reference evidence="2 3" key="1">
    <citation type="submission" date="2020-08" db="EMBL/GenBank/DDBJ databases">
        <title>Sequencing the genomes of 1000 actinobacteria strains.</title>
        <authorList>
            <person name="Klenk H.-P."/>
        </authorList>
    </citation>
    <scope>NUCLEOTIDE SEQUENCE [LARGE SCALE GENOMIC DNA]</scope>
    <source>
        <strain evidence="2 3">DSM 45486</strain>
    </source>
</reference>
<name>A0A7W9HJX4_9PSEU</name>
<keyword evidence="3" id="KW-1185">Reference proteome</keyword>
<dbReference type="EMBL" id="JACHMO010000001">
    <property type="protein sequence ID" value="MBB5803480.1"/>
    <property type="molecule type" value="Genomic_DNA"/>
</dbReference>